<reference evidence="9" key="2">
    <citation type="submission" date="2020-09" db="EMBL/GenBank/DDBJ databases">
        <authorList>
            <person name="Sun Q."/>
            <person name="Zhou Y."/>
        </authorList>
    </citation>
    <scope>NUCLEOTIDE SEQUENCE</scope>
    <source>
        <strain evidence="9">CGMCC 4.7372</strain>
    </source>
</reference>
<dbReference type="NCBIfam" id="TIGR04226">
    <property type="entry name" value="RrgB_K2N_iso_D2"/>
    <property type="match status" value="1"/>
</dbReference>
<organism evidence="9 10">
    <name type="scientific">Actinomyces gaoshouyii</name>
    <dbReference type="NCBI Taxonomy" id="1960083"/>
    <lineage>
        <taxon>Bacteria</taxon>
        <taxon>Bacillati</taxon>
        <taxon>Actinomycetota</taxon>
        <taxon>Actinomycetes</taxon>
        <taxon>Actinomycetales</taxon>
        <taxon>Actinomycetaceae</taxon>
        <taxon>Actinomyces</taxon>
    </lineage>
</organism>
<name>A0A8H9LEG0_9ACTO</name>
<dbReference type="RefSeq" id="WP_080461948.1">
    <property type="nucleotide sequence ID" value="NZ_BMNJ01000002.1"/>
</dbReference>
<comment type="caution">
    <text evidence="9">The sequence shown here is derived from an EMBL/GenBank/DDBJ whole genome shotgun (WGS) entry which is preliminary data.</text>
</comment>
<keyword evidence="6" id="KW-0472">Membrane</keyword>
<dbReference type="GO" id="GO:0005975">
    <property type="term" value="P:carbohydrate metabolic process"/>
    <property type="evidence" value="ECO:0007669"/>
    <property type="project" value="UniProtKB-ARBA"/>
</dbReference>
<reference evidence="9" key="1">
    <citation type="journal article" date="2014" name="Int. J. Syst. Evol. Microbiol.">
        <title>Complete genome sequence of Corynebacterium casei LMG S-19264T (=DSM 44701T), isolated from a smear-ripened cheese.</title>
        <authorList>
            <consortium name="US DOE Joint Genome Institute (JGI-PGF)"/>
            <person name="Walter F."/>
            <person name="Albersmeier A."/>
            <person name="Kalinowski J."/>
            <person name="Ruckert C."/>
        </authorList>
    </citation>
    <scope>NUCLEOTIDE SEQUENCE</scope>
    <source>
        <strain evidence="9">CGMCC 4.7372</strain>
    </source>
</reference>
<dbReference type="AlphaFoldDB" id="A0A8H9LEG0"/>
<feature type="transmembrane region" description="Helical" evidence="6">
    <location>
        <begin position="512"/>
        <end position="532"/>
    </location>
</feature>
<dbReference type="Pfam" id="PF00746">
    <property type="entry name" value="Gram_pos_anchor"/>
    <property type="match status" value="1"/>
</dbReference>
<keyword evidence="4" id="KW-0572">Peptidoglycan-anchor</keyword>
<dbReference type="Pfam" id="PF17802">
    <property type="entry name" value="SpaA"/>
    <property type="match status" value="1"/>
</dbReference>
<evidence type="ECO:0000313" key="9">
    <source>
        <dbReference type="EMBL" id="GGO96375.1"/>
    </source>
</evidence>
<keyword evidence="1" id="KW-0134">Cell wall</keyword>
<keyword evidence="10" id="KW-1185">Reference proteome</keyword>
<dbReference type="PROSITE" id="PS50847">
    <property type="entry name" value="GRAM_POS_ANCHORING"/>
    <property type="match status" value="1"/>
</dbReference>
<dbReference type="InterPro" id="IPR026466">
    <property type="entry name" value="Fim_isopep_form_D2_dom"/>
</dbReference>
<feature type="compositionally biased region" description="Pro residues" evidence="5">
    <location>
        <begin position="337"/>
        <end position="352"/>
    </location>
</feature>
<dbReference type="Pfam" id="PF16555">
    <property type="entry name" value="GramPos_pilinD1"/>
    <property type="match status" value="1"/>
</dbReference>
<dbReference type="NCBIfam" id="NF033902">
    <property type="entry name" value="iso_D2_wall_anc"/>
    <property type="match status" value="1"/>
</dbReference>
<keyword evidence="6" id="KW-1133">Transmembrane helix</keyword>
<feature type="signal peptide" evidence="7">
    <location>
        <begin position="1"/>
        <end position="32"/>
    </location>
</feature>
<dbReference type="InterPro" id="IPR032364">
    <property type="entry name" value="GramPos_pilinD1_N"/>
</dbReference>
<dbReference type="InterPro" id="IPR041033">
    <property type="entry name" value="SpaA_PFL_dom_1"/>
</dbReference>
<keyword evidence="2" id="KW-0964">Secreted</keyword>
<dbReference type="Gene3D" id="2.60.40.10">
    <property type="entry name" value="Immunoglobulins"/>
    <property type="match status" value="2"/>
</dbReference>
<protein>
    <submittedName>
        <fullName evidence="9">Type-2 fimbrial major subunit</fullName>
    </submittedName>
</protein>
<evidence type="ECO:0000256" key="6">
    <source>
        <dbReference type="SAM" id="Phobius"/>
    </source>
</evidence>
<dbReference type="Gene3D" id="2.60.40.740">
    <property type="match status" value="1"/>
</dbReference>
<feature type="chain" id="PRO_5034488075" evidence="7">
    <location>
        <begin position="33"/>
        <end position="540"/>
    </location>
</feature>
<dbReference type="InterPro" id="IPR048052">
    <property type="entry name" value="FM1-like"/>
</dbReference>
<evidence type="ECO:0000256" key="3">
    <source>
        <dbReference type="ARBA" id="ARBA00022729"/>
    </source>
</evidence>
<evidence type="ECO:0000256" key="7">
    <source>
        <dbReference type="SAM" id="SignalP"/>
    </source>
</evidence>
<gene>
    <name evidence="9" type="ORF">GCM10011612_06430</name>
</gene>
<feature type="domain" description="Gram-positive cocci surface proteins LPxTG" evidence="8">
    <location>
        <begin position="503"/>
        <end position="540"/>
    </location>
</feature>
<evidence type="ECO:0000259" key="8">
    <source>
        <dbReference type="PROSITE" id="PS50847"/>
    </source>
</evidence>
<dbReference type="InterPro" id="IPR013783">
    <property type="entry name" value="Ig-like_fold"/>
</dbReference>
<evidence type="ECO:0000256" key="1">
    <source>
        <dbReference type="ARBA" id="ARBA00022512"/>
    </source>
</evidence>
<keyword evidence="3 7" id="KW-0732">Signal</keyword>
<evidence type="ECO:0000256" key="5">
    <source>
        <dbReference type="SAM" id="MobiDB-lite"/>
    </source>
</evidence>
<proteinExistence type="predicted"/>
<dbReference type="OrthoDB" id="3199332at2"/>
<feature type="region of interest" description="Disordered" evidence="5">
    <location>
        <begin position="328"/>
        <end position="360"/>
    </location>
</feature>
<evidence type="ECO:0000256" key="2">
    <source>
        <dbReference type="ARBA" id="ARBA00022525"/>
    </source>
</evidence>
<dbReference type="InterPro" id="IPR019931">
    <property type="entry name" value="LPXTG_anchor"/>
</dbReference>
<evidence type="ECO:0000256" key="4">
    <source>
        <dbReference type="ARBA" id="ARBA00023088"/>
    </source>
</evidence>
<keyword evidence="6" id="KW-0812">Transmembrane</keyword>
<sequence length="540" mass="55904">MRATRFSRRALGVAGVLSLGISGLVVATTATAADGNIDVARTGSLTVHKYQSGTLNPNGTPDGKTSVQGTPVADVVFTVHPISNLDLSKQESWNGLGDLKVPVTACGTDGNTPSLMLPDNKAATFDAGIALPKTDAQGTAKKDSLAVKAYLVCESSAPASVKQKAAPFLVTIPFPNNEVNSPTSHDGNWLYDINVYPKNVVVDAPSKEVTIEGTKHGIKTGEQVTFPVSAKVPSIGANDAFKYFIISDPFNENLQNGKVKSVKIDGADVDADKYTKTDGQTSTVAFTKAGLEHLKTKLGSTVTVEFTADVKSVPADGVIPNVANLYVDTIPGTPDRPSTPPDQPPSTPPAPNDDPGTPSNKVVSTWGNLKIAKQDKDNSKALEGATFQVYNASAATAYADDCSTAVKEGDPIAVGAVSEFTTGADGTLNVEGLFVDKKVGVAGAADVTPDHNKRCYVIVETKAPAGYTLPATADATKGVTVRAGVSTTADITVDNTKTTVPPLPVTGAAGKILMTVGGLSIMAIAVGFVLVARKRRVNEA</sequence>
<dbReference type="EMBL" id="BMNJ01000002">
    <property type="protein sequence ID" value="GGO96375.1"/>
    <property type="molecule type" value="Genomic_DNA"/>
</dbReference>
<dbReference type="NCBIfam" id="TIGR01167">
    <property type="entry name" value="LPXTG_anchor"/>
    <property type="match status" value="1"/>
</dbReference>
<evidence type="ECO:0000313" key="10">
    <source>
        <dbReference type="Proteomes" id="UP000614239"/>
    </source>
</evidence>
<accession>A0A8H9LEG0</accession>
<dbReference type="Proteomes" id="UP000614239">
    <property type="component" value="Unassembled WGS sequence"/>
</dbReference>